<comment type="caution">
    <text evidence="1">The sequence shown here is derived from an EMBL/GenBank/DDBJ whole genome shotgun (WGS) entry which is preliminary data.</text>
</comment>
<protein>
    <submittedName>
        <fullName evidence="1">Uncharacterized protein</fullName>
    </submittedName>
</protein>
<name>A0ABV0PYX8_9TELE</name>
<sequence length="156" mass="17466">MLLLVCGGMEGVCQEKGESVTMAEVAKVAKEVYRCKLPGVDKICAKILMALNTVEPLWLMDKKLMMGHKSHAFPMLTHTKQRLIFSLTSSLENDNYERGTLCFNVDFALILLTDAVLHPLLPHLMSHPARVRPDSVAPILIMNGVLYVGPEYVRWT</sequence>
<dbReference type="Proteomes" id="UP001476798">
    <property type="component" value="Unassembled WGS sequence"/>
</dbReference>
<gene>
    <name evidence="1" type="ORF">GOODEAATRI_017997</name>
</gene>
<organism evidence="1 2">
    <name type="scientific">Goodea atripinnis</name>
    <dbReference type="NCBI Taxonomy" id="208336"/>
    <lineage>
        <taxon>Eukaryota</taxon>
        <taxon>Metazoa</taxon>
        <taxon>Chordata</taxon>
        <taxon>Craniata</taxon>
        <taxon>Vertebrata</taxon>
        <taxon>Euteleostomi</taxon>
        <taxon>Actinopterygii</taxon>
        <taxon>Neopterygii</taxon>
        <taxon>Teleostei</taxon>
        <taxon>Neoteleostei</taxon>
        <taxon>Acanthomorphata</taxon>
        <taxon>Ovalentaria</taxon>
        <taxon>Atherinomorphae</taxon>
        <taxon>Cyprinodontiformes</taxon>
        <taxon>Goodeidae</taxon>
        <taxon>Goodea</taxon>
    </lineage>
</organism>
<dbReference type="EMBL" id="JAHRIO010091463">
    <property type="protein sequence ID" value="MEQ2188730.1"/>
    <property type="molecule type" value="Genomic_DNA"/>
</dbReference>
<evidence type="ECO:0000313" key="1">
    <source>
        <dbReference type="EMBL" id="MEQ2188730.1"/>
    </source>
</evidence>
<reference evidence="1 2" key="1">
    <citation type="submission" date="2021-06" db="EMBL/GenBank/DDBJ databases">
        <authorList>
            <person name="Palmer J.M."/>
        </authorList>
    </citation>
    <scope>NUCLEOTIDE SEQUENCE [LARGE SCALE GENOMIC DNA]</scope>
    <source>
        <strain evidence="1 2">GA_2019</strain>
        <tissue evidence="1">Muscle</tissue>
    </source>
</reference>
<proteinExistence type="predicted"/>
<evidence type="ECO:0000313" key="2">
    <source>
        <dbReference type="Proteomes" id="UP001476798"/>
    </source>
</evidence>
<keyword evidence="2" id="KW-1185">Reference proteome</keyword>
<accession>A0ABV0PYX8</accession>